<evidence type="ECO:0000313" key="1">
    <source>
        <dbReference type="EMBL" id="KAK0593210.1"/>
    </source>
</evidence>
<dbReference type="AlphaFoldDB" id="A0AA39SMU8"/>
<proteinExistence type="predicted"/>
<protein>
    <submittedName>
        <fullName evidence="1">Uncharacterized protein</fullName>
    </submittedName>
</protein>
<keyword evidence="2" id="KW-1185">Reference proteome</keyword>
<dbReference type="EMBL" id="JAUESC010000380">
    <property type="protein sequence ID" value="KAK0593210.1"/>
    <property type="molecule type" value="Genomic_DNA"/>
</dbReference>
<accession>A0AA39SMU8</accession>
<dbReference type="Proteomes" id="UP001168877">
    <property type="component" value="Unassembled WGS sequence"/>
</dbReference>
<gene>
    <name evidence="1" type="ORF">LWI29_032974</name>
</gene>
<reference evidence="1" key="2">
    <citation type="submission" date="2023-06" db="EMBL/GenBank/DDBJ databases">
        <authorList>
            <person name="Swenson N.G."/>
            <person name="Wegrzyn J.L."/>
            <person name="Mcevoy S.L."/>
        </authorList>
    </citation>
    <scope>NUCLEOTIDE SEQUENCE</scope>
    <source>
        <strain evidence="1">NS2018</strain>
        <tissue evidence="1">Leaf</tissue>
    </source>
</reference>
<evidence type="ECO:0000313" key="2">
    <source>
        <dbReference type="Proteomes" id="UP001168877"/>
    </source>
</evidence>
<reference evidence="1" key="1">
    <citation type="journal article" date="2022" name="Plant J.">
        <title>Strategies of tolerance reflected in two North American maple genomes.</title>
        <authorList>
            <person name="McEvoy S.L."/>
            <person name="Sezen U.U."/>
            <person name="Trouern-Trend A."/>
            <person name="McMahon S.M."/>
            <person name="Schaberg P.G."/>
            <person name="Yang J."/>
            <person name="Wegrzyn J.L."/>
            <person name="Swenson N.G."/>
        </authorList>
    </citation>
    <scope>NUCLEOTIDE SEQUENCE</scope>
    <source>
        <strain evidence="1">NS2018</strain>
    </source>
</reference>
<comment type="caution">
    <text evidence="1">The sequence shown here is derived from an EMBL/GenBank/DDBJ whole genome shotgun (WGS) entry which is preliminary data.</text>
</comment>
<sequence length="99" mass="11545">MRKVEANPTGGFYKNKGGQSFAEVVKEVHSRGIRMFWSFQSMKDRDAFIRNKMLWRDFFSSVGVWSAAITPQARLAWVEFRGVPLDCWCEDFSKDWDGL</sequence>
<name>A0AA39SMU8_ACESA</name>
<organism evidence="1 2">
    <name type="scientific">Acer saccharum</name>
    <name type="common">Sugar maple</name>
    <dbReference type="NCBI Taxonomy" id="4024"/>
    <lineage>
        <taxon>Eukaryota</taxon>
        <taxon>Viridiplantae</taxon>
        <taxon>Streptophyta</taxon>
        <taxon>Embryophyta</taxon>
        <taxon>Tracheophyta</taxon>
        <taxon>Spermatophyta</taxon>
        <taxon>Magnoliopsida</taxon>
        <taxon>eudicotyledons</taxon>
        <taxon>Gunneridae</taxon>
        <taxon>Pentapetalae</taxon>
        <taxon>rosids</taxon>
        <taxon>malvids</taxon>
        <taxon>Sapindales</taxon>
        <taxon>Sapindaceae</taxon>
        <taxon>Hippocastanoideae</taxon>
        <taxon>Acereae</taxon>
        <taxon>Acer</taxon>
    </lineage>
</organism>